<dbReference type="PANTHER" id="PTHR37477">
    <property type="entry name" value="COBALT-PRECORRIN-5A HYDROLASE"/>
    <property type="match status" value="1"/>
</dbReference>
<dbReference type="InterPro" id="IPR052553">
    <property type="entry name" value="CbiG_hydrolase"/>
</dbReference>
<dbReference type="InterPro" id="IPR036518">
    <property type="entry name" value="CobE/GbiG_C_sf"/>
</dbReference>
<dbReference type="RefSeq" id="WP_047250943.1">
    <property type="nucleotide sequence ID" value="NZ_CP011367.1"/>
</dbReference>
<feature type="domain" description="CobE/GbiG C-terminal" evidence="1">
    <location>
        <begin position="9"/>
        <end position="135"/>
    </location>
</feature>
<dbReference type="PANTHER" id="PTHR37477:SF1">
    <property type="entry name" value="COBALT-PRECORRIN-5A HYDROLASE"/>
    <property type="match status" value="1"/>
</dbReference>
<dbReference type="InterPro" id="IPR002750">
    <property type="entry name" value="CobE/GbiG_C"/>
</dbReference>
<dbReference type="OrthoDB" id="5787357at2"/>
<dbReference type="PROSITE" id="PS51257">
    <property type="entry name" value="PROKAR_LIPOPROTEIN"/>
    <property type="match status" value="1"/>
</dbReference>
<dbReference type="Pfam" id="PF01890">
    <property type="entry name" value="CbiG_C"/>
    <property type="match status" value="1"/>
</dbReference>
<organism evidence="2 3">
    <name type="scientific">Thioalkalivibrio versutus</name>
    <dbReference type="NCBI Taxonomy" id="106634"/>
    <lineage>
        <taxon>Bacteria</taxon>
        <taxon>Pseudomonadati</taxon>
        <taxon>Pseudomonadota</taxon>
        <taxon>Gammaproteobacteria</taxon>
        <taxon>Chromatiales</taxon>
        <taxon>Ectothiorhodospiraceae</taxon>
        <taxon>Thioalkalivibrio</taxon>
    </lineage>
</organism>
<dbReference type="GO" id="GO:0009236">
    <property type="term" value="P:cobalamin biosynthetic process"/>
    <property type="evidence" value="ECO:0007669"/>
    <property type="project" value="InterPro"/>
</dbReference>
<evidence type="ECO:0000313" key="3">
    <source>
        <dbReference type="Proteomes" id="UP000064201"/>
    </source>
</evidence>
<evidence type="ECO:0000259" key="1">
    <source>
        <dbReference type="Pfam" id="PF01890"/>
    </source>
</evidence>
<reference evidence="2 3" key="1">
    <citation type="submission" date="2015-04" db="EMBL/GenBank/DDBJ databases">
        <title>Complete Sequence for the Genome of the Thioalkalivibrio versutus D301.</title>
        <authorList>
            <person name="Mu T."/>
            <person name="Zhou J."/>
            <person name="Xu X."/>
        </authorList>
    </citation>
    <scope>NUCLEOTIDE SEQUENCE [LARGE SCALE GENOMIC DNA]</scope>
    <source>
        <strain evidence="2 3">D301</strain>
    </source>
</reference>
<proteinExistence type="predicted"/>
<evidence type="ECO:0000313" key="2">
    <source>
        <dbReference type="EMBL" id="AKJ94723.1"/>
    </source>
</evidence>
<dbReference type="STRING" id="106634.TVD_04755"/>
<gene>
    <name evidence="2" type="ORF">TVD_04755</name>
</gene>
<dbReference type="AlphaFoldDB" id="A0A0G3G0K1"/>
<sequence length="147" mass="15259">MNGAPERVVPGVGFASACTARELEGLIRTVLAEARAVLEAECAGVIEIRELAAPAHKRDSGMLATVARELELELVFPSASALVDCDEEVLTESARARTTAGVGSVAEAAALAAAGEGARLLLPRRLSARASCAVARVDTHHVFKESL</sequence>
<dbReference type="PATRIC" id="fig|106634.4.peg.971"/>
<accession>A0A0G3G0K1</accession>
<name>A0A0G3G0K1_9GAMM</name>
<dbReference type="KEGG" id="tvr:TVD_04755"/>
<dbReference type="SUPFAM" id="SSF159664">
    <property type="entry name" value="CobE/GbiG C-terminal domain-like"/>
    <property type="match status" value="1"/>
</dbReference>
<dbReference type="Gene3D" id="3.30.420.180">
    <property type="entry name" value="CobE/GbiG C-terminal domain"/>
    <property type="match status" value="1"/>
</dbReference>
<protein>
    <submittedName>
        <fullName evidence="2">Cobalamin biosynthesis protein</fullName>
    </submittedName>
</protein>
<dbReference type="EMBL" id="CP011367">
    <property type="protein sequence ID" value="AKJ94723.1"/>
    <property type="molecule type" value="Genomic_DNA"/>
</dbReference>
<dbReference type="Proteomes" id="UP000064201">
    <property type="component" value="Chromosome"/>
</dbReference>
<keyword evidence="3" id="KW-1185">Reference proteome</keyword>